<sequence length="625" mass="70368">MERRKATRQACDLCYNKRIKCDSAKPRCAHCVVYDVECTYAAASRKVVSRKQGARNKEETEALQSRLDRLEAHLKFLQDKVDRLESLTPQDATTHQASVAMSEDVGLSEDSNIHGSMNLPPLEEVLPMIEKYLATFNSILPLFHPKTLLHSVKQWYWHPRQRDHTTWAAINVALALAQRQSDRSESFPNKSIAEYLDNAQSVLTQVIMSDIDLVNVQVLVGLVMLFQGTQNLRPPMILIATALRLAHKLGLHTRKSSIHLDGAEALQRDRVFWIAYILDKDLSVRTKQPPVQLDADIDLDLPPEEPAGDDDMGFFFTADGRSKMNFFRARVQLAQIQGIVYDCLYSARSQNLTADERAQNVMRIRVMLEDWTSQIPDTFSASSISQAGPTGLSRFFCILYSTRLSCLVLISKAHSWDTKWVRDIQDYGRRAAAGEAASPVFLPQGWQTIVTGSRDLMKLFMSVPKKDAAFVWMTACIYISGLLCLVANSMHNPTHETIDYDKYLVDDALQFVDEMVLQTNLEPLRQVRDACKELHQHALAITQNERQNRAPSVSLSEDVNYLLPNLRGNVNGGTSQTKYSRFAEPSANGSSMEDLSGSWELGDLGIDSGSFAWLEDFALFQNTPS</sequence>
<evidence type="ECO:0000256" key="3">
    <source>
        <dbReference type="ARBA" id="ARBA00023015"/>
    </source>
</evidence>
<dbReference type="InterPro" id="IPR050987">
    <property type="entry name" value="AtrR-like"/>
</dbReference>
<evidence type="ECO:0000256" key="2">
    <source>
        <dbReference type="ARBA" id="ARBA00022723"/>
    </source>
</evidence>
<name>A0ABR1GV05_9HYPO</name>
<comment type="subcellular location">
    <subcellularLocation>
        <location evidence="1">Nucleus</location>
    </subcellularLocation>
</comment>
<dbReference type="PANTHER" id="PTHR46910">
    <property type="entry name" value="TRANSCRIPTION FACTOR PDR1"/>
    <property type="match status" value="1"/>
</dbReference>
<feature type="transmembrane region" description="Helical" evidence="9">
    <location>
        <begin position="468"/>
        <end position="490"/>
    </location>
</feature>
<protein>
    <recommendedName>
        <fullName evidence="10">Zn(2)-C6 fungal-type domain-containing protein</fullName>
    </recommendedName>
</protein>
<keyword evidence="9" id="KW-0472">Membrane</keyword>
<evidence type="ECO:0000256" key="5">
    <source>
        <dbReference type="ARBA" id="ARBA00023163"/>
    </source>
</evidence>
<dbReference type="InterPro" id="IPR036864">
    <property type="entry name" value="Zn2-C6_fun-type_DNA-bd_sf"/>
</dbReference>
<evidence type="ECO:0000256" key="4">
    <source>
        <dbReference type="ARBA" id="ARBA00023125"/>
    </source>
</evidence>
<dbReference type="PROSITE" id="PS50048">
    <property type="entry name" value="ZN2_CY6_FUNGAL_2"/>
    <property type="match status" value="1"/>
</dbReference>
<keyword evidence="2" id="KW-0479">Metal-binding</keyword>
<dbReference type="EMBL" id="JAZAVJ010000153">
    <property type="protein sequence ID" value="KAK7409372.1"/>
    <property type="molecule type" value="Genomic_DNA"/>
</dbReference>
<dbReference type="CDD" id="cd12148">
    <property type="entry name" value="fungal_TF_MHR"/>
    <property type="match status" value="1"/>
</dbReference>
<dbReference type="SUPFAM" id="SSF57701">
    <property type="entry name" value="Zn2/Cys6 DNA-binding domain"/>
    <property type="match status" value="1"/>
</dbReference>
<feature type="region of interest" description="Disordered" evidence="8">
    <location>
        <begin position="572"/>
        <end position="594"/>
    </location>
</feature>
<dbReference type="Proteomes" id="UP001498476">
    <property type="component" value="Unassembled WGS sequence"/>
</dbReference>
<proteinExistence type="predicted"/>
<keyword evidence="4" id="KW-0238">DNA-binding</keyword>
<evidence type="ECO:0000256" key="1">
    <source>
        <dbReference type="ARBA" id="ARBA00004123"/>
    </source>
</evidence>
<comment type="caution">
    <text evidence="11">The sequence shown here is derived from an EMBL/GenBank/DDBJ whole genome shotgun (WGS) entry which is preliminary data.</text>
</comment>
<evidence type="ECO:0000259" key="10">
    <source>
        <dbReference type="PROSITE" id="PS50048"/>
    </source>
</evidence>
<dbReference type="InterPro" id="IPR007219">
    <property type="entry name" value="XnlR_reg_dom"/>
</dbReference>
<evidence type="ECO:0000313" key="12">
    <source>
        <dbReference type="Proteomes" id="UP001498476"/>
    </source>
</evidence>
<feature type="domain" description="Zn(2)-C6 fungal-type" evidence="10">
    <location>
        <begin position="10"/>
        <end position="40"/>
    </location>
</feature>
<keyword evidence="7" id="KW-0175">Coiled coil</keyword>
<keyword evidence="9" id="KW-0812">Transmembrane</keyword>
<reference evidence="11 12" key="1">
    <citation type="journal article" date="2025" name="Microbiol. Resour. Announc.">
        <title>Draft genome sequences for Neonectria magnoliae and Neonectria punicea, canker pathogens of Liriodendron tulipifera and Acer saccharum in West Virginia.</title>
        <authorList>
            <person name="Petronek H.M."/>
            <person name="Kasson M.T."/>
            <person name="Metheny A.M."/>
            <person name="Stauder C.M."/>
            <person name="Lovett B."/>
            <person name="Lynch S.C."/>
            <person name="Garnas J.R."/>
            <person name="Kasson L.R."/>
            <person name="Stajich J.E."/>
        </authorList>
    </citation>
    <scope>NUCLEOTIDE SEQUENCE [LARGE SCALE GENOMIC DNA]</scope>
    <source>
        <strain evidence="11 12">NRRL 64653</strain>
    </source>
</reference>
<keyword evidence="6" id="KW-0539">Nucleus</keyword>
<dbReference type="Gene3D" id="4.10.240.10">
    <property type="entry name" value="Zn(2)-C6 fungal-type DNA-binding domain"/>
    <property type="match status" value="1"/>
</dbReference>
<keyword evidence="3" id="KW-0805">Transcription regulation</keyword>
<dbReference type="CDD" id="cd00067">
    <property type="entry name" value="GAL4"/>
    <property type="match status" value="1"/>
</dbReference>
<accession>A0ABR1GV05</accession>
<evidence type="ECO:0000256" key="9">
    <source>
        <dbReference type="SAM" id="Phobius"/>
    </source>
</evidence>
<dbReference type="InterPro" id="IPR001138">
    <property type="entry name" value="Zn2Cys6_DnaBD"/>
</dbReference>
<dbReference type="PANTHER" id="PTHR46910:SF37">
    <property type="entry name" value="ZN(II)2CYS6 TRANSCRIPTION FACTOR (EUROFUNG)"/>
    <property type="match status" value="1"/>
</dbReference>
<gene>
    <name evidence="11" type="ORF">QQX98_008434</name>
</gene>
<evidence type="ECO:0000313" key="11">
    <source>
        <dbReference type="EMBL" id="KAK7409372.1"/>
    </source>
</evidence>
<evidence type="ECO:0000256" key="6">
    <source>
        <dbReference type="ARBA" id="ARBA00023242"/>
    </source>
</evidence>
<dbReference type="SMART" id="SM00906">
    <property type="entry name" value="Fungal_trans"/>
    <property type="match status" value="1"/>
</dbReference>
<feature type="coiled-coil region" evidence="7">
    <location>
        <begin position="60"/>
        <end position="87"/>
    </location>
</feature>
<keyword evidence="12" id="KW-1185">Reference proteome</keyword>
<evidence type="ECO:0000256" key="7">
    <source>
        <dbReference type="SAM" id="Coils"/>
    </source>
</evidence>
<keyword evidence="5" id="KW-0804">Transcription</keyword>
<organism evidence="11 12">
    <name type="scientific">Neonectria punicea</name>
    <dbReference type="NCBI Taxonomy" id="979145"/>
    <lineage>
        <taxon>Eukaryota</taxon>
        <taxon>Fungi</taxon>
        <taxon>Dikarya</taxon>
        <taxon>Ascomycota</taxon>
        <taxon>Pezizomycotina</taxon>
        <taxon>Sordariomycetes</taxon>
        <taxon>Hypocreomycetidae</taxon>
        <taxon>Hypocreales</taxon>
        <taxon>Nectriaceae</taxon>
        <taxon>Neonectria</taxon>
    </lineage>
</organism>
<evidence type="ECO:0000256" key="8">
    <source>
        <dbReference type="SAM" id="MobiDB-lite"/>
    </source>
</evidence>
<dbReference type="Pfam" id="PF00172">
    <property type="entry name" value="Zn_clus"/>
    <property type="match status" value="1"/>
</dbReference>
<dbReference type="SMART" id="SM00066">
    <property type="entry name" value="GAL4"/>
    <property type="match status" value="1"/>
</dbReference>
<keyword evidence="9" id="KW-1133">Transmembrane helix</keyword>
<dbReference type="Pfam" id="PF04082">
    <property type="entry name" value="Fungal_trans"/>
    <property type="match status" value="1"/>
</dbReference>